<evidence type="ECO:0000313" key="3">
    <source>
        <dbReference type="Proteomes" id="UP000536179"/>
    </source>
</evidence>
<dbReference type="SUPFAM" id="SSF48537">
    <property type="entry name" value="Phospholipase C/P1 nuclease"/>
    <property type="match status" value="1"/>
</dbReference>
<dbReference type="AlphaFoldDB" id="A0A7W5DW73"/>
<dbReference type="PANTHER" id="PTHR31294">
    <property type="match status" value="1"/>
</dbReference>
<reference evidence="2 3" key="1">
    <citation type="submission" date="2020-08" db="EMBL/GenBank/DDBJ databases">
        <title>Genomic Encyclopedia of Type Strains, Phase III (KMG-III): the genomes of soil and plant-associated and newly described type strains.</title>
        <authorList>
            <person name="Whitman W."/>
        </authorList>
    </citation>
    <scope>NUCLEOTIDE SEQUENCE [LARGE SCALE GENOMIC DNA]</scope>
    <source>
        <strain evidence="2 3">CECT 8075</strain>
    </source>
</reference>
<dbReference type="Proteomes" id="UP000536179">
    <property type="component" value="Unassembled WGS sequence"/>
</dbReference>
<dbReference type="PANTHER" id="PTHR31294:SF8">
    <property type="entry name" value="KERATIN-ASSOCIATED PROTEIN 21-1-RELATED"/>
    <property type="match status" value="1"/>
</dbReference>
<evidence type="ECO:0000313" key="2">
    <source>
        <dbReference type="EMBL" id="MBB3205309.1"/>
    </source>
</evidence>
<feature type="domain" description="DUF4332" evidence="1">
    <location>
        <begin position="385"/>
        <end position="506"/>
    </location>
</feature>
<dbReference type="InterPro" id="IPR025567">
    <property type="entry name" value="DUF4332"/>
</dbReference>
<dbReference type="Gene3D" id="1.10.150.20">
    <property type="entry name" value="5' to 3' exonuclease, C-terminal subdomain"/>
    <property type="match status" value="1"/>
</dbReference>
<sequence>MTTKSTNLLLTILRAAHCRSTHHHFAIDALPLVGTPAGERLVGHLLRHHHRYLAGAKDPDTRFRDFQNHVIHVDDGYWGGAPRVAHQWYDRMQRYLRTDRWSDAAHAAGVLSHYFTDPIQPLHTAQTPVEKVLHRPIEWSVTKSYSTLFNQWQSDPSRTVFQLSDSPGWLGEAILTSARVAHEHYETLLDHYDLKAGRSDPPSGLDGVSRGCLSQLIGLCVTGWARVIERAAYDAEQSRSEPIPRQGTTLGMVLAGIRVPHQTWIRRIEHRLEQKKITALIDEFEATGKIEKNMPSELRIMEKVRHIYTKEREYNRLRAERQNGSMIRILQADDSEVASTDAKATNVTPAAKKAPSDLPPATIPFVSPQEGNVRLHVEDALVDAPSIGTKTAARFAKLGINTVGEFLAADPTDLAEKLATRWITRDTLHAWRCQAILMCQLPDMLARDTQLLVGAGFATADSIAKTNLETLYQAISEYAATYSGRRYLRGAEPPDRDRVDTWIGEAALAMVRQKRAVSRMRSVVPTTEQDQTTRAA</sequence>
<accession>A0A7W5DW73</accession>
<organism evidence="2 3">
    <name type="scientific">Aporhodopirellula rubra</name>
    <dbReference type="NCBI Taxonomy" id="980271"/>
    <lineage>
        <taxon>Bacteria</taxon>
        <taxon>Pseudomonadati</taxon>
        <taxon>Planctomycetota</taxon>
        <taxon>Planctomycetia</taxon>
        <taxon>Pirellulales</taxon>
        <taxon>Pirellulaceae</taxon>
        <taxon>Aporhodopirellula</taxon>
    </lineage>
</organism>
<keyword evidence="3" id="KW-1185">Reference proteome</keyword>
<dbReference type="EMBL" id="JACHXU010000003">
    <property type="protein sequence ID" value="MBB3205309.1"/>
    <property type="molecule type" value="Genomic_DNA"/>
</dbReference>
<comment type="caution">
    <text evidence="2">The sequence shown here is derived from an EMBL/GenBank/DDBJ whole genome shotgun (WGS) entry which is preliminary data.</text>
</comment>
<gene>
    <name evidence="2" type="ORF">FHS27_001109</name>
</gene>
<dbReference type="InterPro" id="IPR008947">
    <property type="entry name" value="PLipase_C/P1_nuclease_dom_sf"/>
</dbReference>
<evidence type="ECO:0000259" key="1">
    <source>
        <dbReference type="Pfam" id="PF14229"/>
    </source>
</evidence>
<dbReference type="CDD" id="cd10981">
    <property type="entry name" value="ZnPC_S1P1"/>
    <property type="match status" value="1"/>
</dbReference>
<dbReference type="Gene3D" id="1.10.575.10">
    <property type="entry name" value="P1 Nuclease"/>
    <property type="match status" value="1"/>
</dbReference>
<proteinExistence type="predicted"/>
<name>A0A7W5DW73_9BACT</name>
<dbReference type="GO" id="GO:0016788">
    <property type="term" value="F:hydrolase activity, acting on ester bonds"/>
    <property type="evidence" value="ECO:0007669"/>
    <property type="project" value="InterPro"/>
</dbReference>
<dbReference type="Pfam" id="PF14229">
    <property type="entry name" value="DUF4332"/>
    <property type="match status" value="1"/>
</dbReference>
<protein>
    <recommendedName>
        <fullName evidence="1">DUF4332 domain-containing protein</fullName>
    </recommendedName>
</protein>
<dbReference type="RefSeq" id="WP_184302700.1">
    <property type="nucleotide sequence ID" value="NZ_JACHXU010000003.1"/>
</dbReference>